<evidence type="ECO:0000259" key="6">
    <source>
        <dbReference type="Pfam" id="PF04932"/>
    </source>
</evidence>
<feature type="transmembrane region" description="Helical" evidence="5">
    <location>
        <begin position="413"/>
        <end position="431"/>
    </location>
</feature>
<dbReference type="Pfam" id="PF04932">
    <property type="entry name" value="Wzy_C"/>
    <property type="match status" value="1"/>
</dbReference>
<accession>A0ABX1IC16</accession>
<feature type="transmembrane region" description="Helical" evidence="5">
    <location>
        <begin position="175"/>
        <end position="194"/>
    </location>
</feature>
<keyword evidence="4 5" id="KW-0472">Membrane</keyword>
<evidence type="ECO:0000256" key="5">
    <source>
        <dbReference type="SAM" id="Phobius"/>
    </source>
</evidence>
<feature type="transmembrane region" description="Helical" evidence="5">
    <location>
        <begin position="95"/>
        <end position="115"/>
    </location>
</feature>
<reference evidence="7 8" key="1">
    <citation type="submission" date="2020-04" db="EMBL/GenBank/DDBJ databases">
        <title>Draft Whole-Genome sequence of Marichromatium bheemlicum DSM 18632, type strain.</title>
        <authorList>
            <person name="Kyndt J.A."/>
            <person name="Meyer T.E."/>
        </authorList>
    </citation>
    <scope>NUCLEOTIDE SEQUENCE [LARGE SCALE GENOMIC DNA]</scope>
    <source>
        <strain evidence="7 8">DSM 18632</strain>
    </source>
</reference>
<dbReference type="EMBL" id="JAAXKX010000031">
    <property type="protein sequence ID" value="NKN34564.1"/>
    <property type="molecule type" value="Genomic_DNA"/>
</dbReference>
<dbReference type="RefSeq" id="WP_168670936.1">
    <property type="nucleotide sequence ID" value="NZ_JAAXKX010000031.1"/>
</dbReference>
<keyword evidence="8" id="KW-1185">Reference proteome</keyword>
<dbReference type="PANTHER" id="PTHR37422">
    <property type="entry name" value="TEICHURONIC ACID BIOSYNTHESIS PROTEIN TUAE"/>
    <property type="match status" value="1"/>
</dbReference>
<dbReference type="InterPro" id="IPR051533">
    <property type="entry name" value="WaaL-like"/>
</dbReference>
<evidence type="ECO:0000313" key="7">
    <source>
        <dbReference type="EMBL" id="NKN34564.1"/>
    </source>
</evidence>
<comment type="caution">
    <text evidence="7">The sequence shown here is derived from an EMBL/GenBank/DDBJ whole genome shotgun (WGS) entry which is preliminary data.</text>
</comment>
<gene>
    <name evidence="7" type="ORF">HF203_15195</name>
</gene>
<evidence type="ECO:0000313" key="8">
    <source>
        <dbReference type="Proteomes" id="UP000740754"/>
    </source>
</evidence>
<evidence type="ECO:0000256" key="4">
    <source>
        <dbReference type="ARBA" id="ARBA00023136"/>
    </source>
</evidence>
<feature type="transmembrane region" description="Helical" evidence="5">
    <location>
        <begin position="359"/>
        <end position="376"/>
    </location>
</feature>
<organism evidence="7 8">
    <name type="scientific">Marichromatium bheemlicum</name>
    <dbReference type="NCBI Taxonomy" id="365339"/>
    <lineage>
        <taxon>Bacteria</taxon>
        <taxon>Pseudomonadati</taxon>
        <taxon>Pseudomonadota</taxon>
        <taxon>Gammaproteobacteria</taxon>
        <taxon>Chromatiales</taxon>
        <taxon>Chromatiaceae</taxon>
        <taxon>Marichromatium</taxon>
    </lineage>
</organism>
<dbReference type="PANTHER" id="PTHR37422:SF23">
    <property type="entry name" value="TEICHURONIC ACID BIOSYNTHESIS PROTEIN TUAE"/>
    <property type="match status" value="1"/>
</dbReference>
<feature type="transmembrane region" description="Helical" evidence="5">
    <location>
        <begin position="388"/>
        <end position="407"/>
    </location>
</feature>
<keyword evidence="3 5" id="KW-1133">Transmembrane helix</keyword>
<feature type="transmembrane region" description="Helical" evidence="5">
    <location>
        <begin position="270"/>
        <end position="288"/>
    </location>
</feature>
<dbReference type="InterPro" id="IPR007016">
    <property type="entry name" value="O-antigen_ligase-rel_domated"/>
</dbReference>
<keyword evidence="2 5" id="KW-0812">Transmembrane</keyword>
<name>A0ABX1IC16_9GAMM</name>
<comment type="subcellular location">
    <subcellularLocation>
        <location evidence="1">Membrane</location>
        <topology evidence="1">Multi-pass membrane protein</topology>
    </subcellularLocation>
</comment>
<feature type="domain" description="O-antigen ligase-related" evidence="6">
    <location>
        <begin position="225"/>
        <end position="367"/>
    </location>
</feature>
<feature type="transmembrane region" description="Helical" evidence="5">
    <location>
        <begin position="127"/>
        <end position="147"/>
    </location>
</feature>
<sequence>MPFASVGVVWTQLYGVLIGVALIVFVVGRWQARRPLPAVPRLLWLAGGLVAGVACWGAVQAVPGLWPGAQHPLWAETAALLALPGLSGALSLDPAQSLLVAGRYLTYLGFGLLVVWHGRHRRHALLLLKLFVAVQGLYALYGLVIYYSGLETILWFDKTSYREVLTSTFVNRNSYATYAGLGVLAALALMLRYLRLSLDESRSRQTRLRELIEALTSKGWLLPVILLLCFLAVLLSESRMGLTALLAGLLVLLGSWAARLDAGRARRLGGWLLLLVLGGLGLNLLLSGDLTGERILRGLEQEDARFLVYPLVWEAIAERPWSGYGLGSFASAFTLVRDADVQMVFVRGHSDYLELIMDVGWPAALAMFAAFALLLVRAWQVSRRRHEYELALLGVAATVQVAVHATVDFSLQMPAVVYAYLLLALLGAGWARDHEVEGVRA</sequence>
<feature type="transmembrane region" description="Helical" evidence="5">
    <location>
        <begin position="240"/>
        <end position="258"/>
    </location>
</feature>
<evidence type="ECO:0000256" key="1">
    <source>
        <dbReference type="ARBA" id="ARBA00004141"/>
    </source>
</evidence>
<evidence type="ECO:0000256" key="2">
    <source>
        <dbReference type="ARBA" id="ARBA00022692"/>
    </source>
</evidence>
<protein>
    <recommendedName>
        <fullName evidence="6">O-antigen ligase-related domain-containing protein</fullName>
    </recommendedName>
</protein>
<proteinExistence type="predicted"/>
<evidence type="ECO:0000256" key="3">
    <source>
        <dbReference type="ARBA" id="ARBA00022989"/>
    </source>
</evidence>
<dbReference type="Proteomes" id="UP000740754">
    <property type="component" value="Unassembled WGS sequence"/>
</dbReference>
<feature type="transmembrane region" description="Helical" evidence="5">
    <location>
        <begin position="215"/>
        <end position="234"/>
    </location>
</feature>
<feature type="transmembrane region" description="Helical" evidence="5">
    <location>
        <begin position="12"/>
        <end position="30"/>
    </location>
</feature>
<feature type="transmembrane region" description="Helical" evidence="5">
    <location>
        <begin position="42"/>
        <end position="66"/>
    </location>
</feature>